<dbReference type="Proteomes" id="UP000019143">
    <property type="component" value="Unassembled WGS sequence"/>
</dbReference>
<protein>
    <submittedName>
        <fullName evidence="3">N-acetyl-beta-hexosaminidase</fullName>
    </submittedName>
</protein>
<gene>
    <name evidence="3" type="ORF">XPU_4602</name>
</gene>
<feature type="compositionally biased region" description="Low complexity" evidence="1">
    <location>
        <begin position="18"/>
        <end position="39"/>
    </location>
</feature>
<evidence type="ECO:0000313" key="4">
    <source>
        <dbReference type="Proteomes" id="UP000019143"/>
    </source>
</evidence>
<keyword evidence="2" id="KW-0732">Signal</keyword>
<name>W4S8Z4_9XANT</name>
<dbReference type="AlphaFoldDB" id="W4S8Z4"/>
<evidence type="ECO:0000256" key="2">
    <source>
        <dbReference type="SAM" id="SignalP"/>
    </source>
</evidence>
<feature type="signal peptide" evidence="2">
    <location>
        <begin position="1"/>
        <end position="18"/>
    </location>
</feature>
<sequence>MALTAMAMAMAGCGQRDAATAPAANPGNTATLPATTAPLPLIPAPAEARRGTGSFRVGTGTVISIPTGNAEVRRSA</sequence>
<reference evidence="3 4" key="1">
    <citation type="submission" date="2014-01" db="EMBL/GenBank/DDBJ databases">
        <title>Genome sequence and analysis of Xanthomonas arboricola pv. pruni.</title>
        <authorList>
            <person name="Fujikawa T."/>
            <person name="Nakazono-Nagaoka E."/>
        </authorList>
    </citation>
    <scope>NUCLEOTIDE SEQUENCE [LARGE SCALE GENOMIC DNA]</scope>
    <source>
        <strain evidence="4">MAFF 311562</strain>
    </source>
</reference>
<evidence type="ECO:0000313" key="3">
    <source>
        <dbReference type="EMBL" id="GAE53070.1"/>
    </source>
</evidence>
<organism evidence="3 4">
    <name type="scientific">Xanthomonas arboricola pv. pruni str. MAFF 311562</name>
    <dbReference type="NCBI Taxonomy" id="1414836"/>
    <lineage>
        <taxon>Bacteria</taxon>
        <taxon>Pseudomonadati</taxon>
        <taxon>Pseudomonadota</taxon>
        <taxon>Gammaproteobacteria</taxon>
        <taxon>Lysobacterales</taxon>
        <taxon>Lysobacteraceae</taxon>
        <taxon>Xanthomonas</taxon>
    </lineage>
</organism>
<dbReference type="EMBL" id="BAVB01000398">
    <property type="protein sequence ID" value="GAE53070.1"/>
    <property type="molecule type" value="Genomic_DNA"/>
</dbReference>
<proteinExistence type="predicted"/>
<comment type="caution">
    <text evidence="3">The sequence shown here is derived from an EMBL/GenBank/DDBJ whole genome shotgun (WGS) entry which is preliminary data.</text>
</comment>
<feature type="chain" id="PRO_5004847945" evidence="2">
    <location>
        <begin position="19"/>
        <end position="76"/>
    </location>
</feature>
<feature type="non-terminal residue" evidence="3">
    <location>
        <position position="76"/>
    </location>
</feature>
<accession>W4S8Z4</accession>
<feature type="region of interest" description="Disordered" evidence="1">
    <location>
        <begin position="15"/>
        <end position="62"/>
    </location>
</feature>
<evidence type="ECO:0000256" key="1">
    <source>
        <dbReference type="SAM" id="MobiDB-lite"/>
    </source>
</evidence>